<evidence type="ECO:0000313" key="1">
    <source>
        <dbReference type="EMBL" id="UUT36310.1"/>
    </source>
</evidence>
<accession>A0ABY5NMD9</accession>
<dbReference type="SUPFAM" id="SSF53448">
    <property type="entry name" value="Nucleotide-diphospho-sugar transferases"/>
    <property type="match status" value="1"/>
</dbReference>
<dbReference type="RefSeq" id="WP_259612966.1">
    <property type="nucleotide sequence ID" value="NZ_CP091139.2"/>
</dbReference>
<dbReference type="Proteomes" id="UP001054811">
    <property type="component" value="Chromosome"/>
</dbReference>
<sequence>MRTDHVAVTGRRRALVKAPFTWRNRVFSPREAILPADDSTMVDYPYAWAGMFHRSVLEHGLAVFPSGLFTAEDRPWIWRLHLQAASFALVDAPHLLYRRGISTSLTQVRDRRQLDFTRAFGQVIDIVETDAEAARFVPKVVATVLAVGSRHLVRARSMSPELAPRACATA</sequence>
<proteinExistence type="predicted"/>
<gene>
    <name evidence="1" type="ORF">L2X98_25485</name>
</gene>
<dbReference type="InterPro" id="IPR029044">
    <property type="entry name" value="Nucleotide-diphossugar_trans"/>
</dbReference>
<evidence type="ECO:0000313" key="2">
    <source>
        <dbReference type="Proteomes" id="UP001054811"/>
    </source>
</evidence>
<dbReference type="EMBL" id="CP091139">
    <property type="protein sequence ID" value="UUT36310.1"/>
    <property type="molecule type" value="Genomic_DNA"/>
</dbReference>
<keyword evidence="2" id="KW-1185">Reference proteome</keyword>
<reference evidence="1" key="1">
    <citation type="submission" date="2022-01" db="EMBL/GenBank/DDBJ databases">
        <title>Microbacterium eymi and Microbacterium rhizovicinus sp. nov., isolated from the rhizospheric soil of Elymus tsukushiensis, a plant native to the Dokdo Islands, Republic of Korea.</title>
        <authorList>
            <person name="Hwang Y.J."/>
        </authorList>
    </citation>
    <scope>NUCLEOTIDE SEQUENCE</scope>
    <source>
        <strain evidence="1">KUDC0405</strain>
    </source>
</reference>
<protein>
    <submittedName>
        <fullName evidence="1">Uncharacterized protein</fullName>
    </submittedName>
</protein>
<organism evidence="1 2">
    <name type="scientific">Microbacterium elymi</name>
    <dbReference type="NCBI Taxonomy" id="2909587"/>
    <lineage>
        <taxon>Bacteria</taxon>
        <taxon>Bacillati</taxon>
        <taxon>Actinomycetota</taxon>
        <taxon>Actinomycetes</taxon>
        <taxon>Micrococcales</taxon>
        <taxon>Microbacteriaceae</taxon>
        <taxon>Microbacterium</taxon>
    </lineage>
</organism>
<name>A0ABY5NMD9_9MICO</name>